<dbReference type="PIRSF" id="PIRSF007860">
    <property type="entry name" value="VPS11"/>
    <property type="match status" value="1"/>
</dbReference>
<dbReference type="SUPFAM" id="SSF48371">
    <property type="entry name" value="ARM repeat"/>
    <property type="match status" value="1"/>
</dbReference>
<evidence type="ECO:0000259" key="14">
    <source>
        <dbReference type="PROSITE" id="PS50089"/>
    </source>
</evidence>
<keyword evidence="16" id="KW-1185">Reference proteome</keyword>
<dbReference type="InterPro" id="IPR016528">
    <property type="entry name" value="VPS11"/>
</dbReference>
<comment type="caution">
    <text evidence="15">The sequence shown here is derived from an EMBL/GenBank/DDBJ whole genome shotgun (WGS) entry which is preliminary data.</text>
</comment>
<reference evidence="15" key="1">
    <citation type="journal article" date="2022" name="bioRxiv">
        <title>Genomics of Preaxostyla Flagellates Illuminates Evolutionary Transitions and the Path Towards Mitochondrial Loss.</title>
        <authorList>
            <person name="Novak L.V.F."/>
            <person name="Treitli S.C."/>
            <person name="Pyrih J."/>
            <person name="Halakuc P."/>
            <person name="Pipaliya S.V."/>
            <person name="Vacek V."/>
            <person name="Brzon O."/>
            <person name="Soukal P."/>
            <person name="Eme L."/>
            <person name="Dacks J.B."/>
            <person name="Karnkowska A."/>
            <person name="Elias M."/>
            <person name="Hampl V."/>
        </authorList>
    </citation>
    <scope>NUCLEOTIDE SEQUENCE</scope>
    <source>
        <strain evidence="15">RCP-MX</strain>
    </source>
</reference>
<evidence type="ECO:0000313" key="16">
    <source>
        <dbReference type="Proteomes" id="UP001141327"/>
    </source>
</evidence>
<dbReference type="Proteomes" id="UP001141327">
    <property type="component" value="Unassembled WGS sequence"/>
</dbReference>
<name>A0ABQ8UJK0_9EUKA</name>
<keyword evidence="12" id="KW-0175">Coiled coil</keyword>
<organism evidence="15 16">
    <name type="scientific">Paratrimastix pyriformis</name>
    <dbReference type="NCBI Taxonomy" id="342808"/>
    <lineage>
        <taxon>Eukaryota</taxon>
        <taxon>Metamonada</taxon>
        <taxon>Preaxostyla</taxon>
        <taxon>Paratrimastigidae</taxon>
        <taxon>Paratrimastix</taxon>
    </lineage>
</organism>
<keyword evidence="2" id="KW-0813">Transport</keyword>
<keyword evidence="7 9" id="KW-0472">Membrane</keyword>
<sequence length="1020" mass="115294">MTPGPNAHQDRRISSRGAARRFPSLHPRRARSPGVPGVPGVPFRFFRQLPCSPRANTIVFQVFRSMSIPGYRRFQFFNQFPKDISSITKDRNATLTCMTGGNSSLYFGDIEHELRFTSFVAHADPVSQILVAKSRPHLLTVSETGELKCWSLDTFVDDGVTPKILFAEDLTRYCPANPRPMPLVTALACTAQRTQTAVGIATGEVILITGDTSKRRLIPANHVDQGPKSAMTAPPRLPSARPDAGENAVRGLLFVEEGDQVGLFIVTPHSIRVTLTTGSRLETVLVEPSGVRLPHCCTLNPVGELLIATPNEGVRGFLTSLAERDFSAANTYFYQDDMRAIAWFRSYLVVVGQEKDPQPRASLEESRTTPLPAPSPATAAAVAGASPPEGEQDRSSFIRIYDPKNKVVAFHEGNLPAMRSITTEWGAIFLLSASGTKLMQLEEKDGQTKLEMLFKKNLFDVAINVARSMNFAEDQISDIYRRYGDHLCDDKHDYQRAMEQYLHTIGWLEPSYVIKRFLESHLIEYLTQYLVTLHAENKATADHTTLLINCYTKQKNETALEAFITHQSERSFDVETALRVCQQAGYHELALKLSRRTKLHTWTLRILLELERFDEALAFIQTLEPEHAAAALRKTGKALLERMPEPTTAVLVQLCQHSKPEEYIHIFVDRPVQLIEFLEAVTATDTNQSSFLYDTLLELYLKEDDLKRAGLVGDELESRIRDRRQKAYALLKRESTRIEKNHALVLCQGAHFREGVLFLLELHNLYAEMLQYLVEEDRPVEEDRYRDVLETCKNFGLPGPSKPGDTRLWGLALTYFASLRSAQKQCDATLRDEYIREILNHIRDIPDMHPLPALQILSSNPEITLGVVRDYVRASLAGRGQEIRKDSERIEQKKEQIAQKRHAIEELRTTANVFQPTVCAQCHQRLDLPAVHFMCGDSFHQQCLVNEKECPICAGEYQKIRERQTSQQQNRSCAHDQFMNEVGGHGFPLVAEYFGKGMFQKVALVGTERREGDPQFTKLF</sequence>
<feature type="region of interest" description="Disordered" evidence="13">
    <location>
        <begin position="223"/>
        <end position="242"/>
    </location>
</feature>
<dbReference type="InterPro" id="IPR016024">
    <property type="entry name" value="ARM-type_fold"/>
</dbReference>
<gene>
    <name evidence="15" type="ORF">PAPYR_4711</name>
</gene>
<keyword evidence="4 10" id="KW-0863">Zinc-finger</keyword>
<evidence type="ECO:0000256" key="11">
    <source>
        <dbReference type="PROSITE-ProRule" id="PRU01006"/>
    </source>
</evidence>
<evidence type="ECO:0000256" key="2">
    <source>
        <dbReference type="ARBA" id="ARBA00022448"/>
    </source>
</evidence>
<feature type="region of interest" description="Disordered" evidence="13">
    <location>
        <begin position="1"/>
        <end position="35"/>
    </location>
</feature>
<feature type="compositionally biased region" description="Basic and acidic residues" evidence="13">
    <location>
        <begin position="358"/>
        <end position="367"/>
    </location>
</feature>
<evidence type="ECO:0000256" key="1">
    <source>
        <dbReference type="ARBA" id="ARBA00007070"/>
    </source>
</evidence>
<evidence type="ECO:0000256" key="13">
    <source>
        <dbReference type="SAM" id="MobiDB-lite"/>
    </source>
</evidence>
<feature type="coiled-coil region" evidence="12">
    <location>
        <begin position="883"/>
        <end position="910"/>
    </location>
</feature>
<dbReference type="InterPro" id="IPR057308">
    <property type="entry name" value="CHCR_PEP5_VPS11"/>
</dbReference>
<dbReference type="InterPro" id="IPR000547">
    <property type="entry name" value="Clathrin_H-chain/VPS_repeat"/>
</dbReference>
<dbReference type="Pfam" id="PF23341">
    <property type="entry name" value="PEP5_VPS11_N"/>
    <property type="match status" value="1"/>
</dbReference>
<feature type="compositionally biased region" description="Low complexity" evidence="13">
    <location>
        <begin position="376"/>
        <end position="388"/>
    </location>
</feature>
<proteinExistence type="inferred from homology"/>
<dbReference type="CDD" id="cd16688">
    <property type="entry name" value="RING-H2_Vps11"/>
    <property type="match status" value="1"/>
</dbReference>
<keyword evidence="3" id="KW-0479">Metal-binding</keyword>
<evidence type="ECO:0000256" key="10">
    <source>
        <dbReference type="PROSITE-ProRule" id="PRU00175"/>
    </source>
</evidence>
<evidence type="ECO:0000256" key="4">
    <source>
        <dbReference type="ARBA" id="ARBA00022771"/>
    </source>
</evidence>
<feature type="region of interest" description="Disordered" evidence="13">
    <location>
        <begin position="358"/>
        <end position="393"/>
    </location>
</feature>
<dbReference type="PANTHER" id="PTHR23323">
    <property type="entry name" value="VACUOLAR PROTEIN SORTING-ASSOCIATED PROTEIN"/>
    <property type="match status" value="1"/>
</dbReference>
<keyword evidence="5" id="KW-0862">Zinc</keyword>
<keyword evidence="6" id="KW-0653">Protein transport</keyword>
<evidence type="ECO:0000256" key="3">
    <source>
        <dbReference type="ARBA" id="ARBA00022723"/>
    </source>
</evidence>
<feature type="repeat" description="CHCR" evidence="11">
    <location>
        <begin position="651"/>
        <end position="825"/>
    </location>
</feature>
<evidence type="ECO:0000256" key="7">
    <source>
        <dbReference type="ARBA" id="ARBA00023136"/>
    </source>
</evidence>
<feature type="repeat" description="CHCR" evidence="11">
    <location>
        <begin position="501"/>
        <end position="648"/>
    </location>
</feature>
<evidence type="ECO:0000313" key="15">
    <source>
        <dbReference type="EMBL" id="KAJ4459404.1"/>
    </source>
</evidence>
<accession>A0ABQ8UJK0</accession>
<evidence type="ECO:0000256" key="5">
    <source>
        <dbReference type="ARBA" id="ARBA00022833"/>
    </source>
</evidence>
<dbReference type="InterPro" id="IPR057307">
    <property type="entry name" value="PEP5_VPS11_N"/>
</dbReference>
<dbReference type="InterPro" id="IPR011990">
    <property type="entry name" value="TPR-like_helical_dom_sf"/>
</dbReference>
<dbReference type="PROSITE" id="PS50236">
    <property type="entry name" value="CHCR"/>
    <property type="match status" value="2"/>
</dbReference>
<dbReference type="PANTHER" id="PTHR23323:SF24">
    <property type="entry name" value="VACUOLAR PROTEIN SORTING-ASSOCIATED PROTEIN 11 HOMOLOG"/>
    <property type="match status" value="1"/>
</dbReference>
<comment type="subcellular location">
    <subcellularLocation>
        <location evidence="8">Endomembrane system</location>
        <topology evidence="8">Peripheral membrane protein</topology>
        <orientation evidence="8">Cytoplasmic side</orientation>
    </subcellularLocation>
</comment>
<comment type="similarity">
    <text evidence="1 9">Belongs to the VPS11 family.</text>
</comment>
<dbReference type="EMBL" id="JAPMOS010000020">
    <property type="protein sequence ID" value="KAJ4459404.1"/>
    <property type="molecule type" value="Genomic_DNA"/>
</dbReference>
<evidence type="ECO:0000256" key="8">
    <source>
        <dbReference type="ARBA" id="ARBA00029433"/>
    </source>
</evidence>
<feature type="domain" description="RING-type" evidence="14">
    <location>
        <begin position="919"/>
        <end position="953"/>
    </location>
</feature>
<evidence type="ECO:0000256" key="12">
    <source>
        <dbReference type="SAM" id="Coils"/>
    </source>
</evidence>
<dbReference type="InterPro" id="IPR001841">
    <property type="entry name" value="Znf_RING"/>
</dbReference>
<evidence type="ECO:0000256" key="6">
    <source>
        <dbReference type="ARBA" id="ARBA00022927"/>
    </source>
</evidence>
<dbReference type="Pfam" id="PF23356">
    <property type="entry name" value="TPR_PEP5_VPS11"/>
    <property type="match status" value="1"/>
</dbReference>
<dbReference type="PROSITE" id="PS50089">
    <property type="entry name" value="ZF_RING_2"/>
    <property type="match status" value="1"/>
</dbReference>
<protein>
    <recommendedName>
        <fullName evidence="9">Vacuolar protein sorting-associated protein 11 homolog</fullName>
    </recommendedName>
</protein>
<dbReference type="Gene3D" id="1.25.40.10">
    <property type="entry name" value="Tetratricopeptide repeat domain"/>
    <property type="match status" value="1"/>
</dbReference>
<evidence type="ECO:0000256" key="9">
    <source>
        <dbReference type="PIRNR" id="PIRNR007860"/>
    </source>
</evidence>